<dbReference type="Gene3D" id="1.10.101.10">
    <property type="entry name" value="PGBD-like superfamily/PGBD"/>
    <property type="match status" value="1"/>
</dbReference>
<dbReference type="InterPro" id="IPR002477">
    <property type="entry name" value="Peptidoglycan-bd-like"/>
</dbReference>
<dbReference type="AlphaFoldDB" id="A0A6N0HPW1"/>
<dbReference type="KEGG" id="reo:HUE58_04310"/>
<dbReference type="EMBL" id="CP054490">
    <property type="protein sequence ID" value="QKQ24356.1"/>
    <property type="molecule type" value="Genomic_DNA"/>
</dbReference>
<dbReference type="InterPro" id="IPR036365">
    <property type="entry name" value="PGBD-like_sf"/>
</dbReference>
<keyword evidence="3" id="KW-1185">Reference proteome</keyword>
<dbReference type="SUPFAM" id="SSF47090">
    <property type="entry name" value="PGBD-like"/>
    <property type="match status" value="1"/>
</dbReference>
<evidence type="ECO:0000259" key="1">
    <source>
        <dbReference type="Pfam" id="PF01471"/>
    </source>
</evidence>
<name>A0A6N0HPW1_9GAMM</name>
<proteinExistence type="predicted"/>
<dbReference type="Pfam" id="PF01471">
    <property type="entry name" value="PG_binding_1"/>
    <property type="match status" value="1"/>
</dbReference>
<dbReference type="RefSeq" id="WP_174605793.1">
    <property type="nucleotide sequence ID" value="NZ_CP054490.1"/>
</dbReference>
<evidence type="ECO:0000313" key="3">
    <source>
        <dbReference type="Proteomes" id="UP000509429"/>
    </source>
</evidence>
<gene>
    <name evidence="2" type="ORF">HUE58_04310</name>
</gene>
<accession>A0A6N0HPW1</accession>
<organism evidence="2 3">
    <name type="scientific">Candidatus Ruthia endofausta</name>
    <dbReference type="NCBI Taxonomy" id="2738852"/>
    <lineage>
        <taxon>Bacteria</taxon>
        <taxon>Pseudomonadati</taxon>
        <taxon>Pseudomonadota</taxon>
        <taxon>Gammaproteobacteria</taxon>
        <taxon>Candidatus Pseudothioglobaceae</taxon>
        <taxon>Candidatus Ruthturnera</taxon>
    </lineage>
</organism>
<feature type="domain" description="Peptidoglycan binding-like" evidence="1">
    <location>
        <begin position="141"/>
        <end position="191"/>
    </location>
</feature>
<dbReference type="InterPro" id="IPR036366">
    <property type="entry name" value="PGBDSf"/>
</dbReference>
<protein>
    <submittedName>
        <fullName evidence="2">Peptidoglycan-binding protein</fullName>
    </submittedName>
</protein>
<reference evidence="2 3" key="1">
    <citation type="submission" date="2020-05" db="EMBL/GenBank/DDBJ databases">
        <title>Horizontal transmission and recombination maintain forever young bacterial symbiont genomes.</title>
        <authorList>
            <person name="Russell S.L."/>
            <person name="Pepper-Tunick E."/>
            <person name="Svedberg J."/>
            <person name="Byrne A."/>
            <person name="Ruelas Castillo J."/>
            <person name="Vollmers C."/>
            <person name="Beinart R.A."/>
            <person name="Corbett-Detig R."/>
        </authorList>
    </citation>
    <scope>NUCLEOTIDE SEQUENCE [LARGE SCALE GENOMIC DNA]</scope>
    <source>
        <strain evidence="2">JDF_Ridge</strain>
    </source>
</reference>
<dbReference type="Proteomes" id="UP000509429">
    <property type="component" value="Chromosome"/>
</dbReference>
<evidence type="ECO:0000313" key="2">
    <source>
        <dbReference type="EMBL" id="QKQ24356.1"/>
    </source>
</evidence>
<sequence length="195" mass="21863">MNERAHISDWNWNQTNHAHEIANVTERPRIASKEIIKGMKGLDSIAKIGESYVPAYVEASCKNEMKKVLKIPASTKIREVAAIYKTYKETVIVIPAKTRIVKSHPAVYSTIQECVEKTAGHYQWRSILCEQNATTLVLKSFEKALSKSGYLVSNQVDGIINNKTTFAIKSYQKSKGLDIDGLVNMDTVKSLGIKY</sequence>